<dbReference type="EMBL" id="JAENGY010001346">
    <property type="protein sequence ID" value="KAG6950100.1"/>
    <property type="molecule type" value="Genomic_DNA"/>
</dbReference>
<sequence length="69" mass="7455">MGEPLATGDEDEFKDAAEGSDVASPRRGTAAVTTEMKVEPEVKEEQEEDTDAFGTERSGNEDERPSQGH</sequence>
<reference evidence="2" key="1">
    <citation type="submission" date="2021-01" db="EMBL/GenBank/DDBJ databases">
        <title>Phytophthora aleatoria, a newly-described species from Pinus radiata is distinct from Phytophthora cactorum isolates based on comparative genomics.</title>
        <authorList>
            <person name="Mcdougal R."/>
            <person name="Panda P."/>
            <person name="Williams N."/>
            <person name="Studholme D.J."/>
        </authorList>
    </citation>
    <scope>NUCLEOTIDE SEQUENCE</scope>
    <source>
        <strain evidence="2">NZFS 4037</strain>
    </source>
</reference>
<evidence type="ECO:0000313" key="2">
    <source>
        <dbReference type="EMBL" id="KAG6950100.1"/>
    </source>
</evidence>
<gene>
    <name evidence="2" type="ORF">JG688_00014326</name>
</gene>
<proteinExistence type="predicted"/>
<name>A0A8J5M3C7_9STRA</name>
<organism evidence="2 3">
    <name type="scientific">Phytophthora aleatoria</name>
    <dbReference type="NCBI Taxonomy" id="2496075"/>
    <lineage>
        <taxon>Eukaryota</taxon>
        <taxon>Sar</taxon>
        <taxon>Stramenopiles</taxon>
        <taxon>Oomycota</taxon>
        <taxon>Peronosporomycetes</taxon>
        <taxon>Peronosporales</taxon>
        <taxon>Peronosporaceae</taxon>
        <taxon>Phytophthora</taxon>
    </lineage>
</organism>
<evidence type="ECO:0000256" key="1">
    <source>
        <dbReference type="SAM" id="MobiDB-lite"/>
    </source>
</evidence>
<protein>
    <submittedName>
        <fullName evidence="2">Uncharacterized protein</fullName>
    </submittedName>
</protein>
<feature type="region of interest" description="Disordered" evidence="1">
    <location>
        <begin position="1"/>
        <end position="69"/>
    </location>
</feature>
<comment type="caution">
    <text evidence="2">The sequence shown here is derived from an EMBL/GenBank/DDBJ whole genome shotgun (WGS) entry which is preliminary data.</text>
</comment>
<dbReference type="Proteomes" id="UP000709295">
    <property type="component" value="Unassembled WGS sequence"/>
</dbReference>
<dbReference type="AlphaFoldDB" id="A0A8J5M3C7"/>
<evidence type="ECO:0000313" key="3">
    <source>
        <dbReference type="Proteomes" id="UP000709295"/>
    </source>
</evidence>
<accession>A0A8J5M3C7</accession>
<keyword evidence="3" id="KW-1185">Reference proteome</keyword>
<feature type="compositionally biased region" description="Basic and acidic residues" evidence="1">
    <location>
        <begin position="58"/>
        <end position="69"/>
    </location>
</feature>